<organism evidence="10 11">
    <name type="scientific">Streblomastix strix</name>
    <dbReference type="NCBI Taxonomy" id="222440"/>
    <lineage>
        <taxon>Eukaryota</taxon>
        <taxon>Metamonada</taxon>
        <taxon>Preaxostyla</taxon>
        <taxon>Oxymonadida</taxon>
        <taxon>Streblomastigidae</taxon>
        <taxon>Streblomastix</taxon>
    </lineage>
</organism>
<dbReference type="InterPro" id="IPR051131">
    <property type="entry name" value="NEK_Ser/Thr_kinase_NIMA"/>
</dbReference>
<dbReference type="GO" id="GO:0005524">
    <property type="term" value="F:ATP binding"/>
    <property type="evidence" value="ECO:0007669"/>
    <property type="project" value="UniProtKB-KW"/>
</dbReference>
<evidence type="ECO:0000256" key="3">
    <source>
        <dbReference type="ARBA" id="ARBA00022679"/>
    </source>
</evidence>
<dbReference type="PANTHER" id="PTHR44899:SF3">
    <property type="entry name" value="SERINE_THREONINE-PROTEIN KINASE NEK1"/>
    <property type="match status" value="1"/>
</dbReference>
<feature type="non-terminal residue" evidence="10">
    <location>
        <position position="1"/>
    </location>
</feature>
<sequence length="144" mass="17069">NLFMKMSDQALLDEYKGHIETPTQLLSLADFTNLKPISQDGFGRSYSATFLQTGQEIILKRINFLNEAVEQVINREIEIHQSMQFRFITRFIDQFHEGENSQYFVMEYYKGGDLYNYIKTLKNKREIADENLDFFTVKELFIEI</sequence>
<dbReference type="Gene3D" id="1.10.510.10">
    <property type="entry name" value="Transferase(Phosphotransferase) domain 1"/>
    <property type="match status" value="1"/>
</dbReference>
<feature type="domain" description="Protein kinase" evidence="9">
    <location>
        <begin position="31"/>
        <end position="144"/>
    </location>
</feature>
<proteinExistence type="predicted"/>
<dbReference type="Proteomes" id="UP000324800">
    <property type="component" value="Unassembled WGS sequence"/>
</dbReference>
<name>A0A5J4TYJ2_9EUKA</name>
<protein>
    <recommendedName>
        <fullName evidence="1">non-specific serine/threonine protein kinase</fullName>
        <ecNumber evidence="1">2.7.11.1</ecNumber>
    </recommendedName>
</protein>
<dbReference type="AlphaFoldDB" id="A0A5J4TYJ2"/>
<evidence type="ECO:0000256" key="8">
    <source>
        <dbReference type="ARBA" id="ARBA00048679"/>
    </source>
</evidence>
<comment type="caution">
    <text evidence="10">The sequence shown here is derived from an EMBL/GenBank/DDBJ whole genome shotgun (WGS) entry which is preliminary data.</text>
</comment>
<evidence type="ECO:0000256" key="6">
    <source>
        <dbReference type="ARBA" id="ARBA00022840"/>
    </source>
</evidence>
<keyword evidence="5" id="KW-0418">Kinase</keyword>
<keyword evidence="4" id="KW-0547">Nucleotide-binding</keyword>
<evidence type="ECO:0000313" key="10">
    <source>
        <dbReference type="EMBL" id="KAA6363013.1"/>
    </source>
</evidence>
<evidence type="ECO:0000256" key="2">
    <source>
        <dbReference type="ARBA" id="ARBA00022527"/>
    </source>
</evidence>
<evidence type="ECO:0000256" key="4">
    <source>
        <dbReference type="ARBA" id="ARBA00022741"/>
    </source>
</evidence>
<dbReference type="InterPro" id="IPR011009">
    <property type="entry name" value="Kinase-like_dom_sf"/>
</dbReference>
<keyword evidence="3" id="KW-0808">Transferase</keyword>
<comment type="catalytic activity">
    <reaction evidence="7">
        <text>L-threonyl-[protein] + ATP = O-phospho-L-threonyl-[protein] + ADP + H(+)</text>
        <dbReference type="Rhea" id="RHEA:46608"/>
        <dbReference type="Rhea" id="RHEA-COMP:11060"/>
        <dbReference type="Rhea" id="RHEA-COMP:11605"/>
        <dbReference type="ChEBI" id="CHEBI:15378"/>
        <dbReference type="ChEBI" id="CHEBI:30013"/>
        <dbReference type="ChEBI" id="CHEBI:30616"/>
        <dbReference type="ChEBI" id="CHEBI:61977"/>
        <dbReference type="ChEBI" id="CHEBI:456216"/>
        <dbReference type="EC" id="2.7.11.1"/>
    </reaction>
</comment>
<gene>
    <name evidence="10" type="ORF">EZS28_041460</name>
</gene>
<accession>A0A5J4TYJ2</accession>
<evidence type="ECO:0000256" key="5">
    <source>
        <dbReference type="ARBA" id="ARBA00022777"/>
    </source>
</evidence>
<dbReference type="PROSITE" id="PS50011">
    <property type="entry name" value="PROTEIN_KINASE_DOM"/>
    <property type="match status" value="1"/>
</dbReference>
<dbReference type="InterPro" id="IPR000719">
    <property type="entry name" value="Prot_kinase_dom"/>
</dbReference>
<keyword evidence="6" id="KW-0067">ATP-binding</keyword>
<evidence type="ECO:0000313" key="11">
    <source>
        <dbReference type="Proteomes" id="UP000324800"/>
    </source>
</evidence>
<evidence type="ECO:0000256" key="1">
    <source>
        <dbReference type="ARBA" id="ARBA00012513"/>
    </source>
</evidence>
<dbReference type="GO" id="GO:0004674">
    <property type="term" value="F:protein serine/threonine kinase activity"/>
    <property type="evidence" value="ECO:0007669"/>
    <property type="project" value="UniProtKB-KW"/>
</dbReference>
<reference evidence="10 11" key="1">
    <citation type="submission" date="2019-03" db="EMBL/GenBank/DDBJ databases">
        <title>Single cell metagenomics reveals metabolic interactions within the superorganism composed of flagellate Streblomastix strix and complex community of Bacteroidetes bacteria on its surface.</title>
        <authorList>
            <person name="Treitli S.C."/>
            <person name="Kolisko M."/>
            <person name="Husnik F."/>
            <person name="Keeling P."/>
            <person name="Hampl V."/>
        </authorList>
    </citation>
    <scope>NUCLEOTIDE SEQUENCE [LARGE SCALE GENOMIC DNA]</scope>
    <source>
        <strain evidence="10">ST1C</strain>
    </source>
</reference>
<evidence type="ECO:0000256" key="7">
    <source>
        <dbReference type="ARBA" id="ARBA00047899"/>
    </source>
</evidence>
<dbReference type="EC" id="2.7.11.1" evidence="1"/>
<dbReference type="Pfam" id="PF00069">
    <property type="entry name" value="Pkinase"/>
    <property type="match status" value="1"/>
</dbReference>
<dbReference type="EMBL" id="SNRW01023434">
    <property type="protein sequence ID" value="KAA6363013.1"/>
    <property type="molecule type" value="Genomic_DNA"/>
</dbReference>
<keyword evidence="2" id="KW-0723">Serine/threonine-protein kinase</keyword>
<evidence type="ECO:0000259" key="9">
    <source>
        <dbReference type="PROSITE" id="PS50011"/>
    </source>
</evidence>
<dbReference type="PANTHER" id="PTHR44899">
    <property type="entry name" value="CAMK FAMILY PROTEIN KINASE"/>
    <property type="match status" value="1"/>
</dbReference>
<comment type="catalytic activity">
    <reaction evidence="8">
        <text>L-seryl-[protein] + ATP = O-phospho-L-seryl-[protein] + ADP + H(+)</text>
        <dbReference type="Rhea" id="RHEA:17989"/>
        <dbReference type="Rhea" id="RHEA-COMP:9863"/>
        <dbReference type="Rhea" id="RHEA-COMP:11604"/>
        <dbReference type="ChEBI" id="CHEBI:15378"/>
        <dbReference type="ChEBI" id="CHEBI:29999"/>
        <dbReference type="ChEBI" id="CHEBI:30616"/>
        <dbReference type="ChEBI" id="CHEBI:83421"/>
        <dbReference type="ChEBI" id="CHEBI:456216"/>
        <dbReference type="EC" id="2.7.11.1"/>
    </reaction>
</comment>
<dbReference type="SUPFAM" id="SSF56112">
    <property type="entry name" value="Protein kinase-like (PK-like)"/>
    <property type="match status" value="1"/>
</dbReference>